<name>A0A0D3J4W4_EMIH1</name>
<dbReference type="PaxDb" id="2903-EOD18549"/>
<evidence type="ECO:0000313" key="8">
    <source>
        <dbReference type="EnsemblProtists" id="EOD18549"/>
    </source>
</evidence>
<keyword evidence="6" id="KW-0325">Glycoprotein</keyword>
<dbReference type="EnsemblProtists" id="EOD18549">
    <property type="protein sequence ID" value="EOD18549"/>
    <property type="gene ID" value="EMIHUDRAFT_458914"/>
</dbReference>
<keyword evidence="5 7" id="KW-0472">Membrane</keyword>
<evidence type="ECO:0000256" key="5">
    <source>
        <dbReference type="ARBA" id="ARBA00023136"/>
    </source>
</evidence>
<dbReference type="Pfam" id="PF04515">
    <property type="entry name" value="Choline_transpo"/>
    <property type="match status" value="1"/>
</dbReference>
<feature type="transmembrane region" description="Helical" evidence="7">
    <location>
        <begin position="430"/>
        <end position="450"/>
    </location>
</feature>
<comment type="caution">
    <text evidence="7">Lacks conserved residue(s) required for the propagation of feature annotation.</text>
</comment>
<evidence type="ECO:0000256" key="4">
    <source>
        <dbReference type="ARBA" id="ARBA00022989"/>
    </source>
</evidence>
<reference evidence="8" key="2">
    <citation type="submission" date="2024-10" db="UniProtKB">
        <authorList>
            <consortium name="EnsemblProtists"/>
        </authorList>
    </citation>
    <scope>IDENTIFICATION</scope>
</reference>
<feature type="transmembrane region" description="Helical" evidence="7">
    <location>
        <begin position="299"/>
        <end position="321"/>
    </location>
</feature>
<accession>A0A0D3J4W4</accession>
<dbReference type="AlphaFoldDB" id="A0A0D3J4W4"/>
<evidence type="ECO:0000313" key="9">
    <source>
        <dbReference type="Proteomes" id="UP000013827"/>
    </source>
</evidence>
<dbReference type="OMA" id="WIVAMRI"/>
<evidence type="ECO:0000256" key="3">
    <source>
        <dbReference type="ARBA" id="ARBA00022692"/>
    </source>
</evidence>
<comment type="function">
    <text evidence="7">Choline transporter.</text>
</comment>
<proteinExistence type="inferred from homology"/>
<feature type="transmembrane region" description="Helical" evidence="7">
    <location>
        <begin position="484"/>
        <end position="504"/>
    </location>
</feature>
<evidence type="ECO:0000256" key="6">
    <source>
        <dbReference type="ARBA" id="ARBA00023180"/>
    </source>
</evidence>
<evidence type="ECO:0000256" key="2">
    <source>
        <dbReference type="ARBA" id="ARBA00007168"/>
    </source>
</evidence>
<dbReference type="GeneID" id="17264094"/>
<evidence type="ECO:0000256" key="7">
    <source>
        <dbReference type="RuleBase" id="RU368066"/>
    </source>
</evidence>
<dbReference type="Proteomes" id="UP000013827">
    <property type="component" value="Unassembled WGS sequence"/>
</dbReference>
<dbReference type="GO" id="GO:0005886">
    <property type="term" value="C:plasma membrane"/>
    <property type="evidence" value="ECO:0007669"/>
    <property type="project" value="UniProtKB-SubCell"/>
</dbReference>
<dbReference type="eggNOG" id="KOG1362">
    <property type="taxonomic scope" value="Eukaryota"/>
</dbReference>
<organism evidence="8 9">
    <name type="scientific">Emiliania huxleyi (strain CCMP1516)</name>
    <dbReference type="NCBI Taxonomy" id="280463"/>
    <lineage>
        <taxon>Eukaryota</taxon>
        <taxon>Haptista</taxon>
        <taxon>Haptophyta</taxon>
        <taxon>Prymnesiophyceae</taxon>
        <taxon>Isochrysidales</taxon>
        <taxon>Noelaerhabdaceae</taxon>
        <taxon>Emiliania</taxon>
    </lineage>
</organism>
<dbReference type="GO" id="GO:0022857">
    <property type="term" value="F:transmembrane transporter activity"/>
    <property type="evidence" value="ECO:0007669"/>
    <property type="project" value="UniProtKB-UniRule"/>
</dbReference>
<keyword evidence="4 7" id="KW-1133">Transmembrane helix</keyword>
<comment type="similarity">
    <text evidence="2 7">Belongs to the CTL (choline transporter-like) family.</text>
</comment>
<keyword evidence="3 7" id="KW-0812">Transmembrane</keyword>
<dbReference type="HOGENOM" id="CLU_017181_3_0_1"/>
<feature type="transmembrane region" description="Helical" evidence="7">
    <location>
        <begin position="200"/>
        <end position="232"/>
    </location>
</feature>
<keyword evidence="9" id="KW-1185">Reference proteome</keyword>
<dbReference type="PANTHER" id="PTHR12385">
    <property type="entry name" value="CHOLINE TRANSPORTER-LIKE (SLC FAMILY 44)"/>
    <property type="match status" value="1"/>
</dbReference>
<comment type="subcellular location">
    <subcellularLocation>
        <location evidence="7">Cell membrane</location>
        <topology evidence="7">Multi-pass membrane protein</topology>
    </subcellularLocation>
    <subcellularLocation>
        <location evidence="1">Membrane</location>
        <topology evidence="1">Multi-pass membrane protein</topology>
    </subcellularLocation>
</comment>
<feature type="transmembrane region" description="Helical" evidence="7">
    <location>
        <begin position="350"/>
        <end position="372"/>
    </location>
</feature>
<dbReference type="InterPro" id="IPR007603">
    <property type="entry name" value="Choline_transptr-like"/>
</dbReference>
<protein>
    <recommendedName>
        <fullName evidence="7">Choline transporter-like protein</fullName>
    </recommendedName>
</protein>
<reference evidence="9" key="1">
    <citation type="journal article" date="2013" name="Nature">
        <title>Pan genome of the phytoplankton Emiliania underpins its global distribution.</title>
        <authorList>
            <person name="Read B.A."/>
            <person name="Kegel J."/>
            <person name="Klute M.J."/>
            <person name="Kuo A."/>
            <person name="Lefebvre S.C."/>
            <person name="Maumus F."/>
            <person name="Mayer C."/>
            <person name="Miller J."/>
            <person name="Monier A."/>
            <person name="Salamov A."/>
            <person name="Young J."/>
            <person name="Aguilar M."/>
            <person name="Claverie J.M."/>
            <person name="Frickenhaus S."/>
            <person name="Gonzalez K."/>
            <person name="Herman E.K."/>
            <person name="Lin Y.C."/>
            <person name="Napier J."/>
            <person name="Ogata H."/>
            <person name="Sarno A.F."/>
            <person name="Shmutz J."/>
            <person name="Schroeder D."/>
            <person name="de Vargas C."/>
            <person name="Verret F."/>
            <person name="von Dassow P."/>
            <person name="Valentin K."/>
            <person name="Van de Peer Y."/>
            <person name="Wheeler G."/>
            <person name="Dacks J.B."/>
            <person name="Delwiche C.F."/>
            <person name="Dyhrman S.T."/>
            <person name="Glockner G."/>
            <person name="John U."/>
            <person name="Richards T."/>
            <person name="Worden A.Z."/>
            <person name="Zhang X."/>
            <person name="Grigoriev I.V."/>
            <person name="Allen A.E."/>
            <person name="Bidle K."/>
            <person name="Borodovsky M."/>
            <person name="Bowler C."/>
            <person name="Brownlee C."/>
            <person name="Cock J.M."/>
            <person name="Elias M."/>
            <person name="Gladyshev V.N."/>
            <person name="Groth M."/>
            <person name="Guda C."/>
            <person name="Hadaegh A."/>
            <person name="Iglesias-Rodriguez M.D."/>
            <person name="Jenkins J."/>
            <person name="Jones B.M."/>
            <person name="Lawson T."/>
            <person name="Leese F."/>
            <person name="Lindquist E."/>
            <person name="Lobanov A."/>
            <person name="Lomsadze A."/>
            <person name="Malik S.B."/>
            <person name="Marsh M.E."/>
            <person name="Mackinder L."/>
            <person name="Mock T."/>
            <person name="Mueller-Roeber B."/>
            <person name="Pagarete A."/>
            <person name="Parker M."/>
            <person name="Probert I."/>
            <person name="Quesneville H."/>
            <person name="Raines C."/>
            <person name="Rensing S.A."/>
            <person name="Riano-Pachon D.M."/>
            <person name="Richier S."/>
            <person name="Rokitta S."/>
            <person name="Shiraiwa Y."/>
            <person name="Soanes D.M."/>
            <person name="van der Giezen M."/>
            <person name="Wahlund T.M."/>
            <person name="Williams B."/>
            <person name="Wilson W."/>
            <person name="Wolfe G."/>
            <person name="Wurch L.L."/>
        </authorList>
    </citation>
    <scope>NUCLEOTIDE SEQUENCE</scope>
</reference>
<dbReference type="PANTHER" id="PTHR12385:SF14">
    <property type="entry name" value="CHOLINE TRANSPORTER-LIKE 2"/>
    <property type="match status" value="1"/>
</dbReference>
<feature type="transmembrane region" description="Helical" evidence="7">
    <location>
        <begin position="42"/>
        <end position="63"/>
    </location>
</feature>
<dbReference type="KEGG" id="ehx:EMIHUDRAFT_458914"/>
<dbReference type="RefSeq" id="XP_005770978.1">
    <property type="nucleotide sequence ID" value="XM_005770921.1"/>
</dbReference>
<evidence type="ECO:0000256" key="1">
    <source>
        <dbReference type="ARBA" id="ARBA00004141"/>
    </source>
</evidence>
<sequence>MGKGEGKGGVSDPHKGPGCCGGCATDDPDFPADPDEAGCTDIFCLGLFLVFWVGIVGIGVSAISTGDLTALYRGADYLGNRCGVDDNNFEKNGESYSVPGDPDTGSTLGGYIWYPQIAKDLSLQQSLIAKGQWASVTLYGLCVDECPKVGSEPIEDYGHQARKNGKEGGKVLCSVAHEDDEKCTDDEILSKAGEDGTWGILIFFYLFAGVAVYLAIFLLLLTFAIATAIFAYKGSPSQPHHRAERGRACPEACSELLPVGGLSTPYIDDLVTQGAGYVGDKMDEHGFDTAYVNESMKEIYKWMAIVTGVLLLLALIFICMASKQIKRTTALVSEGTKVIKNSPAMMFVPLASYIAQLVAVSICALIICYLWTDPACPQQGVTRASSYQTTLGWAEELKAKANSTIDIAVDPNDLLKYETAYVAFGGLWTYLFYDAIVTTIISGCVVYYYFIDQDTAGMKDSRYADNQTDLITLSQIGQVIRCNLGSMAFGSLILALISVVRIVLEYIDDQTKDVQDANILLKYALKCCKCFLMCFEKSIKFLTSYAYTFVILENRGFCSACYMSYTLLGEYATQIAINKMVCFVLYWIQSIVTPIAPSAPVRG</sequence>